<feature type="compositionally biased region" description="Acidic residues" evidence="11">
    <location>
        <begin position="1820"/>
        <end position="1849"/>
    </location>
</feature>
<dbReference type="PROSITE" id="PS51194">
    <property type="entry name" value="HELICASE_CTER"/>
    <property type="match status" value="1"/>
</dbReference>
<keyword evidence="7" id="KW-0156">Chromatin regulator</keyword>
<feature type="coiled-coil region" evidence="10">
    <location>
        <begin position="487"/>
        <end position="550"/>
    </location>
</feature>
<feature type="compositionally biased region" description="Basic and acidic residues" evidence="11">
    <location>
        <begin position="316"/>
        <end position="349"/>
    </location>
</feature>
<dbReference type="GeneID" id="7837569"/>
<feature type="compositionally biased region" description="Basic and acidic residues" evidence="11">
    <location>
        <begin position="75"/>
        <end position="85"/>
    </location>
</feature>
<dbReference type="InterPro" id="IPR038718">
    <property type="entry name" value="SNF2-like_sf"/>
</dbReference>
<dbReference type="InterPro" id="IPR014001">
    <property type="entry name" value="Helicase_ATP-bd"/>
</dbReference>
<dbReference type="GO" id="GO:0016887">
    <property type="term" value="F:ATP hydrolysis activity"/>
    <property type="evidence" value="ECO:0007669"/>
    <property type="project" value="TreeGrafter"/>
</dbReference>
<feature type="compositionally biased region" description="Polar residues" evidence="11">
    <location>
        <begin position="1734"/>
        <end position="1755"/>
    </location>
</feature>
<dbReference type="SUPFAM" id="SSF52540">
    <property type="entry name" value="P-loop containing nucleoside triphosphate hydrolases"/>
    <property type="match status" value="2"/>
</dbReference>
<keyword evidence="16" id="KW-1185">Reference proteome</keyword>
<dbReference type="Gene3D" id="3.40.50.300">
    <property type="entry name" value="P-loop containing nucleotide triphosphate hydrolases"/>
    <property type="match status" value="1"/>
</dbReference>
<dbReference type="InterPro" id="IPR000330">
    <property type="entry name" value="SNF2_N"/>
</dbReference>
<feature type="compositionally biased region" description="Low complexity" evidence="11">
    <location>
        <begin position="165"/>
        <end position="198"/>
    </location>
</feature>
<feature type="domain" description="Helicase ATP-binding" evidence="12">
    <location>
        <begin position="772"/>
        <end position="937"/>
    </location>
</feature>
<feature type="compositionally biased region" description="Basic and acidic residues" evidence="11">
    <location>
        <begin position="148"/>
        <end position="160"/>
    </location>
</feature>
<feature type="compositionally biased region" description="Basic and acidic residues" evidence="11">
    <location>
        <begin position="1850"/>
        <end position="1859"/>
    </location>
</feature>
<dbReference type="STRING" id="312017.Q228K2"/>
<evidence type="ECO:0000256" key="10">
    <source>
        <dbReference type="SAM" id="Coils"/>
    </source>
</evidence>
<feature type="compositionally biased region" description="Basic and acidic residues" evidence="11">
    <location>
        <begin position="125"/>
        <end position="134"/>
    </location>
</feature>
<dbReference type="RefSeq" id="XP_001029383.2">
    <property type="nucleotide sequence ID" value="XM_001029383.2"/>
</dbReference>
<dbReference type="CDD" id="cd18793">
    <property type="entry name" value="SF2_C_SNF"/>
    <property type="match status" value="1"/>
</dbReference>
<feature type="compositionally biased region" description="Basic and acidic residues" evidence="11">
    <location>
        <begin position="614"/>
        <end position="630"/>
    </location>
</feature>
<feature type="compositionally biased region" description="Polar residues" evidence="11">
    <location>
        <begin position="65"/>
        <end position="74"/>
    </location>
</feature>
<feature type="coiled-coil region" evidence="10">
    <location>
        <begin position="1449"/>
        <end position="1479"/>
    </location>
</feature>
<dbReference type="GO" id="GO:0006338">
    <property type="term" value="P:chromatin remodeling"/>
    <property type="evidence" value="ECO:0007669"/>
    <property type="project" value="TreeGrafter"/>
</dbReference>
<dbReference type="GO" id="GO:0005524">
    <property type="term" value="F:ATP binding"/>
    <property type="evidence" value="ECO:0007669"/>
    <property type="project" value="UniProtKB-KW"/>
</dbReference>
<feature type="domain" description="Helicase C-terminal" evidence="13">
    <location>
        <begin position="1276"/>
        <end position="1431"/>
    </location>
</feature>
<evidence type="ECO:0000259" key="14">
    <source>
        <dbReference type="PROSITE" id="PS51204"/>
    </source>
</evidence>
<dbReference type="HOGENOM" id="CLU_237851_0_0_1"/>
<evidence type="ECO:0000256" key="3">
    <source>
        <dbReference type="ARBA" id="ARBA00022741"/>
    </source>
</evidence>
<proteinExistence type="inferred from homology"/>
<reference evidence="16" key="1">
    <citation type="journal article" date="2006" name="PLoS Biol.">
        <title>Macronuclear genome sequence of the ciliate Tetrahymena thermophila, a model eukaryote.</title>
        <authorList>
            <person name="Eisen J.A."/>
            <person name="Coyne R.S."/>
            <person name="Wu M."/>
            <person name="Wu D."/>
            <person name="Thiagarajan M."/>
            <person name="Wortman J.R."/>
            <person name="Badger J.H."/>
            <person name="Ren Q."/>
            <person name="Amedeo P."/>
            <person name="Jones K.M."/>
            <person name="Tallon L.J."/>
            <person name="Delcher A.L."/>
            <person name="Salzberg S.L."/>
            <person name="Silva J.C."/>
            <person name="Haas B.J."/>
            <person name="Majoros W.H."/>
            <person name="Farzad M."/>
            <person name="Carlton J.M."/>
            <person name="Smith R.K. Jr."/>
            <person name="Garg J."/>
            <person name="Pearlman R.E."/>
            <person name="Karrer K.M."/>
            <person name="Sun L."/>
            <person name="Manning G."/>
            <person name="Elde N.C."/>
            <person name="Turkewitz A.P."/>
            <person name="Asai D.J."/>
            <person name="Wilkes D.E."/>
            <person name="Wang Y."/>
            <person name="Cai H."/>
            <person name="Collins K."/>
            <person name="Stewart B.A."/>
            <person name="Lee S.R."/>
            <person name="Wilamowska K."/>
            <person name="Weinberg Z."/>
            <person name="Ruzzo W.L."/>
            <person name="Wloga D."/>
            <person name="Gaertig J."/>
            <person name="Frankel J."/>
            <person name="Tsao C.-C."/>
            <person name="Gorovsky M.A."/>
            <person name="Keeling P.J."/>
            <person name="Waller R.F."/>
            <person name="Patron N.J."/>
            <person name="Cherry J.M."/>
            <person name="Stover N.A."/>
            <person name="Krieger C.J."/>
            <person name="del Toro C."/>
            <person name="Ryder H.F."/>
            <person name="Williamson S.C."/>
            <person name="Barbeau R.A."/>
            <person name="Hamilton E.P."/>
            <person name="Orias E."/>
        </authorList>
    </citation>
    <scope>NUCLEOTIDE SEQUENCE [LARGE SCALE GENOMIC DNA]</scope>
    <source>
        <strain evidence="16">SB210</strain>
    </source>
</reference>
<evidence type="ECO:0000256" key="8">
    <source>
        <dbReference type="ARBA" id="ARBA00023125"/>
    </source>
</evidence>
<gene>
    <name evidence="15" type="ORF">TTHERM_01546860</name>
</gene>
<feature type="compositionally biased region" description="Acidic residues" evidence="11">
    <location>
        <begin position="1617"/>
        <end position="1648"/>
    </location>
</feature>
<keyword evidence="5" id="KW-0347">Helicase</keyword>
<dbReference type="eggNOG" id="KOG0391">
    <property type="taxonomic scope" value="Eukaryota"/>
</dbReference>
<keyword evidence="3" id="KW-0547">Nucleotide-binding</keyword>
<dbReference type="OrthoDB" id="448448at2759"/>
<feature type="region of interest" description="Disordered" evidence="11">
    <location>
        <begin position="575"/>
        <end position="630"/>
    </location>
</feature>
<dbReference type="Proteomes" id="UP000009168">
    <property type="component" value="Unassembled WGS sequence"/>
</dbReference>
<dbReference type="PROSITE" id="PS51204">
    <property type="entry name" value="HSA"/>
    <property type="match status" value="1"/>
</dbReference>
<dbReference type="InterPro" id="IPR014012">
    <property type="entry name" value="HSA_dom"/>
</dbReference>
<feature type="compositionally biased region" description="Polar residues" evidence="11">
    <location>
        <begin position="8"/>
        <end position="23"/>
    </location>
</feature>
<feature type="region of interest" description="Disordered" evidence="11">
    <location>
        <begin position="1536"/>
        <end position="1859"/>
    </location>
</feature>
<evidence type="ECO:0000256" key="9">
    <source>
        <dbReference type="ARBA" id="ARBA00023242"/>
    </source>
</evidence>
<feature type="compositionally biased region" description="Basic and acidic residues" evidence="11">
    <location>
        <begin position="575"/>
        <end position="605"/>
    </location>
</feature>
<dbReference type="PANTHER" id="PTHR45685">
    <property type="entry name" value="HELICASE SRCAP-RELATED"/>
    <property type="match status" value="1"/>
</dbReference>
<feature type="compositionally biased region" description="Polar residues" evidence="11">
    <location>
        <begin position="1601"/>
        <end position="1611"/>
    </location>
</feature>
<protein>
    <submittedName>
        <fullName evidence="15">SNF2 family amine-terminal protein</fullName>
    </submittedName>
</protein>
<feature type="non-terminal residue" evidence="15">
    <location>
        <position position="1859"/>
    </location>
</feature>
<keyword evidence="10" id="KW-0175">Coiled coil</keyword>
<evidence type="ECO:0000259" key="13">
    <source>
        <dbReference type="PROSITE" id="PS51194"/>
    </source>
</evidence>
<dbReference type="Pfam" id="PF00176">
    <property type="entry name" value="SNF2-rel_dom"/>
    <property type="match status" value="1"/>
</dbReference>
<feature type="compositionally biased region" description="Basic and acidic residues" evidence="11">
    <location>
        <begin position="1782"/>
        <end position="1805"/>
    </location>
</feature>
<keyword evidence="8" id="KW-0238">DNA-binding</keyword>
<feature type="compositionally biased region" description="Acidic residues" evidence="11">
    <location>
        <begin position="1678"/>
        <end position="1689"/>
    </location>
</feature>
<evidence type="ECO:0000256" key="6">
    <source>
        <dbReference type="ARBA" id="ARBA00022840"/>
    </source>
</evidence>
<feature type="compositionally biased region" description="Acidic residues" evidence="11">
    <location>
        <begin position="1541"/>
        <end position="1564"/>
    </location>
</feature>
<dbReference type="Pfam" id="PF00271">
    <property type="entry name" value="Helicase_C"/>
    <property type="match status" value="1"/>
</dbReference>
<evidence type="ECO:0000259" key="12">
    <source>
        <dbReference type="PROSITE" id="PS51192"/>
    </source>
</evidence>
<evidence type="ECO:0000256" key="5">
    <source>
        <dbReference type="ARBA" id="ARBA00022806"/>
    </source>
</evidence>
<comment type="similarity">
    <text evidence="2">Belongs to the SNF2/RAD54 helicase family. SWR1 subfamily.</text>
</comment>
<dbReference type="InParanoid" id="Q228K2"/>
<evidence type="ECO:0000256" key="1">
    <source>
        <dbReference type="ARBA" id="ARBA00004123"/>
    </source>
</evidence>
<dbReference type="PROSITE" id="PS51192">
    <property type="entry name" value="HELICASE_ATP_BIND_1"/>
    <property type="match status" value="1"/>
</dbReference>
<dbReference type="SMART" id="SM00487">
    <property type="entry name" value="DEXDc"/>
    <property type="match status" value="1"/>
</dbReference>
<organism evidence="15 16">
    <name type="scientific">Tetrahymena thermophila (strain SB210)</name>
    <dbReference type="NCBI Taxonomy" id="312017"/>
    <lineage>
        <taxon>Eukaryota</taxon>
        <taxon>Sar</taxon>
        <taxon>Alveolata</taxon>
        <taxon>Ciliophora</taxon>
        <taxon>Intramacronucleata</taxon>
        <taxon>Oligohymenophorea</taxon>
        <taxon>Hymenostomatida</taxon>
        <taxon>Tetrahymenina</taxon>
        <taxon>Tetrahymenidae</taxon>
        <taxon>Tetrahymena</taxon>
    </lineage>
</organism>
<feature type="compositionally biased region" description="Acidic residues" evidence="11">
    <location>
        <begin position="1707"/>
        <end position="1729"/>
    </location>
</feature>
<feature type="compositionally biased region" description="Acidic residues" evidence="11">
    <location>
        <begin position="1572"/>
        <end position="1581"/>
    </location>
</feature>
<evidence type="ECO:0000256" key="4">
    <source>
        <dbReference type="ARBA" id="ARBA00022801"/>
    </source>
</evidence>
<dbReference type="SMART" id="SM00490">
    <property type="entry name" value="HELICc"/>
    <property type="match status" value="1"/>
</dbReference>
<feature type="compositionally biased region" description="Basic and acidic residues" evidence="11">
    <location>
        <begin position="200"/>
        <end position="246"/>
    </location>
</feature>
<evidence type="ECO:0000256" key="11">
    <source>
        <dbReference type="SAM" id="MobiDB-lite"/>
    </source>
</evidence>
<feature type="compositionally biased region" description="Polar residues" evidence="11">
    <location>
        <begin position="270"/>
        <end position="302"/>
    </location>
</feature>
<keyword evidence="9" id="KW-0539">Nucleus</keyword>
<feature type="domain" description="HSA" evidence="14">
    <location>
        <begin position="434"/>
        <end position="506"/>
    </location>
</feature>
<evidence type="ECO:0000313" key="15">
    <source>
        <dbReference type="EMBL" id="EAR81720.2"/>
    </source>
</evidence>
<feature type="compositionally biased region" description="Acidic residues" evidence="11">
    <location>
        <begin position="1761"/>
        <end position="1772"/>
    </location>
</feature>
<accession>Q228K2</accession>
<dbReference type="EMBL" id="GG662397">
    <property type="protein sequence ID" value="EAR81720.2"/>
    <property type="molecule type" value="Genomic_DNA"/>
</dbReference>
<evidence type="ECO:0000313" key="16">
    <source>
        <dbReference type="Proteomes" id="UP000009168"/>
    </source>
</evidence>
<feature type="compositionally biased region" description="Polar residues" evidence="11">
    <location>
        <begin position="86"/>
        <end position="96"/>
    </location>
</feature>
<evidence type="ECO:0000256" key="2">
    <source>
        <dbReference type="ARBA" id="ARBA00009220"/>
    </source>
</evidence>
<dbReference type="Gene3D" id="3.40.50.10810">
    <property type="entry name" value="Tandem AAA-ATPase domain"/>
    <property type="match status" value="1"/>
</dbReference>
<dbReference type="InterPro" id="IPR050520">
    <property type="entry name" value="INO80/SWR1_helicase"/>
</dbReference>
<evidence type="ECO:0000256" key="7">
    <source>
        <dbReference type="ARBA" id="ARBA00022853"/>
    </source>
</evidence>
<dbReference type="CDD" id="cd18003">
    <property type="entry name" value="DEXQc_SRCAP"/>
    <property type="match status" value="1"/>
</dbReference>
<dbReference type="KEGG" id="tet:TTHERM_01546860"/>
<dbReference type="GO" id="GO:0003677">
    <property type="term" value="F:DNA binding"/>
    <property type="evidence" value="ECO:0007669"/>
    <property type="project" value="UniProtKB-KW"/>
</dbReference>
<dbReference type="InterPro" id="IPR027417">
    <property type="entry name" value="P-loop_NTPase"/>
</dbReference>
<dbReference type="PANTHER" id="PTHR45685:SF1">
    <property type="entry name" value="HELICASE SRCAP"/>
    <property type="match status" value="1"/>
</dbReference>
<dbReference type="FunFam" id="3.40.50.10810:FF:000005">
    <property type="entry name" value="Photoperiod-independent early flowering 1"/>
    <property type="match status" value="1"/>
</dbReference>
<comment type="subcellular location">
    <subcellularLocation>
        <location evidence="1">Nucleus</location>
    </subcellularLocation>
</comment>
<sequence length="1859" mass="219455">MSSEQDKNQTSSKDSNENQNETQQEGKKAVNKKGSQKKDKNGSSASAQQDKASKENENEDLDMINENSDNQQDNIDQHEKDEDNRNQSGENNSFFKQSQEETENQNNQNESNLQRRLSSRKRKEKHIDDMDFGYRKAVTPVKKIKKSKSADPKAKKEQPQKKKAPQVQKQQQAQSAQQQDTSINQQQNQQSAQKQQKTPIKQDKKGKEVKRENKTPIKNEKAEKTSSEGKGQEQKSESSVKRDNNKRPNLFKKTNSSALAAAKSNEKKPTQQNQSSILNYMNNSASKKQKDNLSIASDLTASTEKETKNSKNTVSKIKEQMKEKAEKEQLEQRSENKKHDKIKQKEIIKQEKLQKKLEMKIEKEERDKKKAQEKLEKEQQQLEEQMYKKEKKEKLKKNPNKRIFNPQEYNENLKKKIQLEGQLQELYDQYGRKLEKVHEPKQNQTHWDYILQEIHETAEYFQKRRSYFKFQTRKIAKHSVTALSNLRQSKEQKIKEEAKRIKKIAESCNQMVQRYFWRSMHKVKKFMKVIEYQKEQKEDQQKRLENLVSEQWQLSMKLAKLLQLTKDIPELDTQKAVEESKAKSNQRDLEEKQKQEAKEEEQAKQEEEEIQDQQENKLSAEEEEKLKQEQEQQEQLAKKLQEIKREQEEIEKELKRIEELENELLSNEELAKEYNINIQLKRDGLNNYTFDKMLYSKINPSPVQSANDLAPQLQEIEEEEEEEELDKYGNIKLPFHDFEPQAITLNDATIVQPFLLKGRLREYQLIGQNWLATLQQKKMNGILADEMGLGKTIQTISLLAHLACNKGIWGPHLIIVPTSILINWEIEFKKWCPAFKIMTYYGSPKERKLKRAGWSKMNHFQVCITSYKIALQDQKIFRRKKWYFMVLDEAQHIKNFKSQRWQVLLNFHTKHRLLLTGTPLQNDVGELWSLLHFLMPRIFDSHSDFMEWFSIPMQQALQKNLPISQEILKKLHSILRPFLLRRLKKDVEKQLPTKTEYIIKCPLSRRQRYLYDEFISRDDTKNSMKQQDFLGLMNIVMQLKKVCNHPDLFEARTIESPFSSMKLKLVVLSHFLYSTKSRIPFKLDFINNELNKTAYNIQRAKSLMPIADDFYEMNNVLFSEENWPSYIPYYAQRWRILKQFTKQQSLKRLYKSNRARIQSDHVVYGIDTIDFLTVKQARDPYIEMSEFKTLTFEQALDSVRVLINEFSFAQRAIAEPPEVIITPFDSEKNNYYQRFNKTMKQQLSVVAKEFHYCHIRRTLCFPSKKLLMYDCGKLNTMIQLLKKLKQRGDKVLIFTQMSRMLDIFENVLNLFNFTYVRLDGSTKIENRQKVVERFNGDSRIFCFISSTRSGGIGLNLTGANVVVFYDTDWNPAMDRQAQDRCHRIGQTRNVSIYRLISEYTIEENILLKSIQKRKLDEYIMEEGMFNTQFYEKFDVRGILGGMLGQAQKKQEDNIDKSQMEKILEKVEDKEDTVALKKAQMEEIEYVTEGAAEVAAMDKDDEEQKEKQFSVDVQKFPPIFQYGLKYIKNEEQLHQNDGEDKFMDDDLFDDDLDEEDEDEEEENEEEKIKQTPIEEDDEEFVYENENSAKKDDDEDEDENNSILPQRNNNPSFKQRGLDEDDEEEEEEDEDEEEENDKVKEDDDMDEEDSKQEGYYGDRNKNKSPSSSPTNKQVKKQSFEEDEEEEDESNEAETGRVRKKSKDSNKSMDEEDEDNEEEEEEVEIEIEENDSDSNRKQNGYKQQDKNSPSIQKSSQETNKNEGEAFDEQEIEEEIESNKNSVLKSGKDSSKVKKKVRFLDQVEVEVEKQAPPPPPASKSSKNDEEEDDEENENEDIEDDDEEEDVEEEDKFNDEDRKNSLRI</sequence>
<dbReference type="GO" id="GO:0042393">
    <property type="term" value="F:histone binding"/>
    <property type="evidence" value="ECO:0007669"/>
    <property type="project" value="TreeGrafter"/>
</dbReference>
<dbReference type="InterPro" id="IPR001650">
    <property type="entry name" value="Helicase_C-like"/>
</dbReference>
<keyword evidence="6" id="KW-0067">ATP-binding</keyword>
<name>Q228K2_TETTS</name>
<dbReference type="GO" id="GO:0004386">
    <property type="term" value="F:helicase activity"/>
    <property type="evidence" value="ECO:0007669"/>
    <property type="project" value="UniProtKB-KW"/>
</dbReference>
<feature type="region of interest" description="Disordered" evidence="11">
    <location>
        <begin position="1"/>
        <end position="349"/>
    </location>
</feature>
<dbReference type="GO" id="GO:0000812">
    <property type="term" value="C:Swr1 complex"/>
    <property type="evidence" value="ECO:0007669"/>
    <property type="project" value="TreeGrafter"/>
</dbReference>
<keyword evidence="4" id="KW-0378">Hydrolase</keyword>
<dbReference type="InterPro" id="IPR049730">
    <property type="entry name" value="SNF2/RAD54-like_C"/>
</dbReference>